<evidence type="ECO:0000256" key="6">
    <source>
        <dbReference type="ARBA" id="ARBA00022692"/>
    </source>
</evidence>
<keyword evidence="8 11" id="KW-1133">Transmembrane helix</keyword>
<keyword evidence="6 11" id="KW-0812">Transmembrane</keyword>
<evidence type="ECO:0000256" key="11">
    <source>
        <dbReference type="SAM" id="Phobius"/>
    </source>
</evidence>
<keyword evidence="4" id="KW-0813">Transport</keyword>
<keyword evidence="9" id="KW-0811">Translocation</keyword>
<dbReference type="PRINTS" id="PR01853">
    <property type="entry name" value="YAJCTRNLCASE"/>
</dbReference>
<evidence type="ECO:0000256" key="8">
    <source>
        <dbReference type="ARBA" id="ARBA00022989"/>
    </source>
</evidence>
<dbReference type="Proteomes" id="UP001162030">
    <property type="component" value="Chromosome"/>
</dbReference>
<evidence type="ECO:0000313" key="13">
    <source>
        <dbReference type="Proteomes" id="UP001162030"/>
    </source>
</evidence>
<evidence type="ECO:0000256" key="1">
    <source>
        <dbReference type="ARBA" id="ARBA00004162"/>
    </source>
</evidence>
<organism evidence="12 13">
    <name type="scientific">Methylocaldum szegediense</name>
    <dbReference type="NCBI Taxonomy" id="73780"/>
    <lineage>
        <taxon>Bacteria</taxon>
        <taxon>Pseudomonadati</taxon>
        <taxon>Pseudomonadota</taxon>
        <taxon>Gammaproteobacteria</taxon>
        <taxon>Methylococcales</taxon>
        <taxon>Methylococcaceae</taxon>
        <taxon>Methylocaldum</taxon>
    </lineage>
</organism>
<comment type="similarity">
    <text evidence="2">Belongs to the YajC family.</text>
</comment>
<dbReference type="EMBL" id="OX458333">
    <property type="protein sequence ID" value="CAI8954619.1"/>
    <property type="molecule type" value="Genomic_DNA"/>
</dbReference>
<gene>
    <name evidence="12" type="primary">yajC</name>
    <name evidence="12" type="ORF">MSZNOR_4526</name>
</gene>
<dbReference type="InterPro" id="IPR003849">
    <property type="entry name" value="Preprotein_translocase_YajC"/>
</dbReference>
<keyword evidence="13" id="KW-1185">Reference proteome</keyword>
<evidence type="ECO:0000256" key="10">
    <source>
        <dbReference type="ARBA" id="ARBA00023136"/>
    </source>
</evidence>
<evidence type="ECO:0000256" key="4">
    <source>
        <dbReference type="ARBA" id="ARBA00022448"/>
    </source>
</evidence>
<reference evidence="12 13" key="1">
    <citation type="submission" date="2023-03" db="EMBL/GenBank/DDBJ databases">
        <authorList>
            <person name="Pearce D."/>
        </authorList>
    </citation>
    <scope>NUCLEOTIDE SEQUENCE [LARGE SCALE GENOMIC DNA]</scope>
    <source>
        <strain evidence="12">Msz</strain>
    </source>
</reference>
<evidence type="ECO:0000256" key="2">
    <source>
        <dbReference type="ARBA" id="ARBA00006742"/>
    </source>
</evidence>
<sequence>MSFLISDAFAQAAPAQQEPGLAGLILPLAILLVFFFLFVLPQQRRAKEQKKMIESLTKGSEVVTNGGLLGRIADLDENFVQLEVADNVYVYVQRHAIAALMPKGTYKAKKKAENKG</sequence>
<keyword evidence="5" id="KW-1003">Cell membrane</keyword>
<name>A0ABM9I8A2_9GAMM</name>
<dbReference type="PANTHER" id="PTHR33909:SF1">
    <property type="entry name" value="SEC TRANSLOCON ACCESSORY COMPLEX SUBUNIT YAJC"/>
    <property type="match status" value="1"/>
</dbReference>
<dbReference type="SMART" id="SM01323">
    <property type="entry name" value="YajC"/>
    <property type="match status" value="1"/>
</dbReference>
<proteinExistence type="inferred from homology"/>
<evidence type="ECO:0000256" key="3">
    <source>
        <dbReference type="ARBA" id="ARBA00014962"/>
    </source>
</evidence>
<feature type="transmembrane region" description="Helical" evidence="11">
    <location>
        <begin position="20"/>
        <end position="40"/>
    </location>
</feature>
<dbReference type="RefSeq" id="WP_026609859.1">
    <property type="nucleotide sequence ID" value="NZ_OX458333.1"/>
</dbReference>
<dbReference type="NCBIfam" id="TIGR00739">
    <property type="entry name" value="yajC"/>
    <property type="match status" value="1"/>
</dbReference>
<evidence type="ECO:0000256" key="9">
    <source>
        <dbReference type="ARBA" id="ARBA00023010"/>
    </source>
</evidence>
<keyword evidence="10 11" id="KW-0472">Membrane</keyword>
<keyword evidence="7" id="KW-0653">Protein transport</keyword>
<dbReference type="PANTHER" id="PTHR33909">
    <property type="entry name" value="SEC TRANSLOCON ACCESSORY COMPLEX SUBUNIT YAJC"/>
    <property type="match status" value="1"/>
</dbReference>
<evidence type="ECO:0000256" key="5">
    <source>
        <dbReference type="ARBA" id="ARBA00022475"/>
    </source>
</evidence>
<comment type="subcellular location">
    <subcellularLocation>
        <location evidence="1">Cell membrane</location>
        <topology evidence="1">Single-pass membrane protein</topology>
    </subcellularLocation>
</comment>
<dbReference type="Pfam" id="PF02699">
    <property type="entry name" value="YajC"/>
    <property type="match status" value="1"/>
</dbReference>
<protein>
    <recommendedName>
        <fullName evidence="3">Sec translocon accessory complex subunit YajC</fullName>
    </recommendedName>
</protein>
<accession>A0ABM9I8A2</accession>
<evidence type="ECO:0000256" key="7">
    <source>
        <dbReference type="ARBA" id="ARBA00022927"/>
    </source>
</evidence>
<evidence type="ECO:0000313" key="12">
    <source>
        <dbReference type="EMBL" id="CAI8954619.1"/>
    </source>
</evidence>